<dbReference type="InterPro" id="IPR036097">
    <property type="entry name" value="HisK_dim/P_sf"/>
</dbReference>
<dbReference type="CDD" id="cd00130">
    <property type="entry name" value="PAS"/>
    <property type="match status" value="1"/>
</dbReference>
<comment type="subcellular location">
    <subcellularLocation>
        <location evidence="2">Cell membrane</location>
    </subcellularLocation>
</comment>
<keyword evidence="11" id="KW-0547">Nucleotide-binding</keyword>
<sequence>MGNPWPAALTRTGLSLVAALVLGLAVGRPWLVLAVAALALLAFNLVQTHRLEQWLRRSNRQRPPAAEGLWGGIFSAIDRRQYRRRGRLLRLLDLLQRFRESVSAMPDGVIMLAGEGEMQWWNRLASRYMGLRWPQDRGQRIANLLRHPDFAAFLGRGDWNAAVKIPSPQDADRTLEIRIVPYGSDRQLLLARDVSELDRLETMRRDFVGNISHELRTPLTVLRGMSEQLNDSDAAASGELQRPLALMEQQVGRMSRLVDDLLLLSRLETESPPVEPGPVVVAELLRDVQDEAKALSGGEHTITLTADEALQVEGDRDELRSAFSNLVSNAVKYTEAGGRIDIRWFEAAGAACAAVADTGKGIPAHHLPRLTERFYRVDAGRASREGGTGLGLAIVKHVLSRHGARLSVTSEQGVGSTFTAVFPHYQRVKTTTPASQPD</sequence>
<gene>
    <name evidence="19" type="primary">phoR</name>
    <name evidence="19" type="ORF">V6X73_01885</name>
</gene>
<dbReference type="SUPFAM" id="SSF55785">
    <property type="entry name" value="PYP-like sensor domain (PAS domain)"/>
    <property type="match status" value="1"/>
</dbReference>
<reference evidence="19 20" key="1">
    <citation type="submission" date="2024-02" db="EMBL/GenBank/DDBJ databases">
        <title>New especies of Spiribacter isolated from saline water.</title>
        <authorList>
            <person name="Leon M.J."/>
            <person name="De La Haba R."/>
            <person name="Sanchez-Porro C."/>
            <person name="Ventosa A."/>
        </authorList>
    </citation>
    <scope>NUCLEOTIDE SEQUENCE [LARGE SCALE GENOMIC DNA]</scope>
    <source>
        <strain evidence="20">ag22IC6-390</strain>
    </source>
</reference>
<dbReference type="InterPro" id="IPR000014">
    <property type="entry name" value="PAS"/>
</dbReference>
<evidence type="ECO:0000256" key="6">
    <source>
        <dbReference type="ARBA" id="ARBA00022475"/>
    </source>
</evidence>
<protein>
    <recommendedName>
        <fullName evidence="4">Phosphate regulon sensor protein PhoR</fullName>
        <ecNumber evidence="3">2.7.13.3</ecNumber>
    </recommendedName>
</protein>
<dbReference type="EC" id="2.7.13.3" evidence="3"/>
<dbReference type="GO" id="GO:0016301">
    <property type="term" value="F:kinase activity"/>
    <property type="evidence" value="ECO:0007669"/>
    <property type="project" value="UniProtKB-KW"/>
</dbReference>
<dbReference type="Pfam" id="PF00989">
    <property type="entry name" value="PAS"/>
    <property type="match status" value="1"/>
</dbReference>
<dbReference type="Pfam" id="PF02518">
    <property type="entry name" value="HATPase_c"/>
    <property type="match status" value="1"/>
</dbReference>
<dbReference type="PROSITE" id="PS50109">
    <property type="entry name" value="HIS_KIN"/>
    <property type="match status" value="1"/>
</dbReference>
<keyword evidence="12 19" id="KW-0418">Kinase</keyword>
<evidence type="ECO:0000256" key="8">
    <source>
        <dbReference type="ARBA" id="ARBA00022592"/>
    </source>
</evidence>
<evidence type="ECO:0000256" key="10">
    <source>
        <dbReference type="ARBA" id="ARBA00022692"/>
    </source>
</evidence>
<evidence type="ECO:0000256" key="15">
    <source>
        <dbReference type="ARBA" id="ARBA00023012"/>
    </source>
</evidence>
<keyword evidence="14" id="KW-1133">Transmembrane helix</keyword>
<keyword evidence="16" id="KW-0472">Membrane</keyword>
<keyword evidence="9" id="KW-0808">Transferase</keyword>
<dbReference type="CDD" id="cd00082">
    <property type="entry name" value="HisKA"/>
    <property type="match status" value="1"/>
</dbReference>
<evidence type="ECO:0000313" key="20">
    <source>
        <dbReference type="Proteomes" id="UP001556709"/>
    </source>
</evidence>
<dbReference type="PANTHER" id="PTHR45453:SF1">
    <property type="entry name" value="PHOSPHATE REGULON SENSOR PROTEIN PHOR"/>
    <property type="match status" value="1"/>
</dbReference>
<evidence type="ECO:0000259" key="18">
    <source>
        <dbReference type="PROSITE" id="PS50109"/>
    </source>
</evidence>
<evidence type="ECO:0000256" key="4">
    <source>
        <dbReference type="ARBA" id="ARBA00019665"/>
    </source>
</evidence>
<evidence type="ECO:0000256" key="12">
    <source>
        <dbReference type="ARBA" id="ARBA00022777"/>
    </source>
</evidence>
<dbReference type="InterPro" id="IPR003661">
    <property type="entry name" value="HisK_dim/P_dom"/>
</dbReference>
<dbReference type="Pfam" id="PF00512">
    <property type="entry name" value="HisKA"/>
    <property type="match status" value="1"/>
</dbReference>
<dbReference type="PANTHER" id="PTHR45453">
    <property type="entry name" value="PHOSPHATE REGULON SENSOR PROTEIN PHOR"/>
    <property type="match status" value="1"/>
</dbReference>
<keyword evidence="15" id="KW-0902">Two-component regulatory system</keyword>
<dbReference type="InterPro" id="IPR050351">
    <property type="entry name" value="BphY/WalK/GraS-like"/>
</dbReference>
<dbReference type="NCBIfam" id="NF008235">
    <property type="entry name" value="PRK11006.1"/>
    <property type="match status" value="1"/>
</dbReference>
<dbReference type="SUPFAM" id="SSF55874">
    <property type="entry name" value="ATPase domain of HSP90 chaperone/DNA topoisomerase II/histidine kinase"/>
    <property type="match status" value="1"/>
</dbReference>
<dbReference type="InterPro" id="IPR005467">
    <property type="entry name" value="His_kinase_dom"/>
</dbReference>
<organism evidence="19 20">
    <name type="scientific">Spiribacter pallidus</name>
    <dbReference type="NCBI Taxonomy" id="1987936"/>
    <lineage>
        <taxon>Bacteria</taxon>
        <taxon>Pseudomonadati</taxon>
        <taxon>Pseudomonadota</taxon>
        <taxon>Gammaproteobacteria</taxon>
        <taxon>Chromatiales</taxon>
        <taxon>Ectothiorhodospiraceae</taxon>
        <taxon>Spiribacter</taxon>
    </lineage>
</organism>
<keyword evidence="6" id="KW-1003">Cell membrane</keyword>
<dbReference type="SUPFAM" id="SSF47384">
    <property type="entry name" value="Homodimeric domain of signal transducing histidine kinase"/>
    <property type="match status" value="1"/>
</dbReference>
<evidence type="ECO:0000256" key="16">
    <source>
        <dbReference type="ARBA" id="ARBA00023136"/>
    </source>
</evidence>
<dbReference type="SMART" id="SM00387">
    <property type="entry name" value="HATPase_c"/>
    <property type="match status" value="1"/>
</dbReference>
<comment type="caution">
    <text evidence="19">The sequence shown here is derived from an EMBL/GenBank/DDBJ whole genome shotgun (WGS) entry which is preliminary data.</text>
</comment>
<dbReference type="InterPro" id="IPR003594">
    <property type="entry name" value="HATPase_dom"/>
</dbReference>
<accession>A0ABV3TCU0</accession>
<comment type="function">
    <text evidence="17">Member of the two-component regulatory system PhoR/PhoB involved in the phosphate regulon genes expression. PhoR may function as a membrane-associated protein kinase that phosphorylates PhoB in response to environmental signals.</text>
</comment>
<evidence type="ECO:0000313" key="19">
    <source>
        <dbReference type="EMBL" id="MEX0468489.1"/>
    </source>
</evidence>
<dbReference type="InterPro" id="IPR014310">
    <property type="entry name" value="Sig_transdc_His_kinase_PhoR"/>
</dbReference>
<evidence type="ECO:0000256" key="13">
    <source>
        <dbReference type="ARBA" id="ARBA00022840"/>
    </source>
</evidence>
<name>A0ABV3TCU0_9GAMM</name>
<dbReference type="Gene3D" id="1.10.287.130">
    <property type="match status" value="1"/>
</dbReference>
<keyword evidence="8" id="KW-0592">Phosphate transport</keyword>
<dbReference type="InterPro" id="IPR036890">
    <property type="entry name" value="HATPase_C_sf"/>
</dbReference>
<dbReference type="InterPro" id="IPR004358">
    <property type="entry name" value="Sig_transdc_His_kin-like_C"/>
</dbReference>
<dbReference type="Gene3D" id="3.30.450.20">
    <property type="entry name" value="PAS domain"/>
    <property type="match status" value="1"/>
</dbReference>
<comment type="catalytic activity">
    <reaction evidence="1">
        <text>ATP + protein L-histidine = ADP + protein N-phospho-L-histidine.</text>
        <dbReference type="EC" id="2.7.13.3"/>
    </reaction>
</comment>
<evidence type="ECO:0000256" key="14">
    <source>
        <dbReference type="ARBA" id="ARBA00022989"/>
    </source>
</evidence>
<evidence type="ECO:0000256" key="2">
    <source>
        <dbReference type="ARBA" id="ARBA00004236"/>
    </source>
</evidence>
<proteinExistence type="predicted"/>
<feature type="domain" description="Histidine kinase" evidence="18">
    <location>
        <begin position="210"/>
        <end position="426"/>
    </location>
</feature>
<keyword evidence="5" id="KW-0813">Transport</keyword>
<dbReference type="SMART" id="SM00388">
    <property type="entry name" value="HisKA"/>
    <property type="match status" value="1"/>
</dbReference>
<evidence type="ECO:0000256" key="7">
    <source>
        <dbReference type="ARBA" id="ARBA00022553"/>
    </source>
</evidence>
<dbReference type="InterPro" id="IPR021766">
    <property type="entry name" value="PhoR_N"/>
</dbReference>
<dbReference type="Pfam" id="PF11808">
    <property type="entry name" value="PhoR"/>
    <property type="match status" value="1"/>
</dbReference>
<dbReference type="SMART" id="SM00091">
    <property type="entry name" value="PAS"/>
    <property type="match status" value="1"/>
</dbReference>
<evidence type="ECO:0000256" key="5">
    <source>
        <dbReference type="ARBA" id="ARBA00022448"/>
    </source>
</evidence>
<dbReference type="InterPro" id="IPR013767">
    <property type="entry name" value="PAS_fold"/>
</dbReference>
<evidence type="ECO:0000256" key="1">
    <source>
        <dbReference type="ARBA" id="ARBA00000085"/>
    </source>
</evidence>
<keyword evidence="20" id="KW-1185">Reference proteome</keyword>
<evidence type="ECO:0000256" key="11">
    <source>
        <dbReference type="ARBA" id="ARBA00022741"/>
    </source>
</evidence>
<keyword evidence="13" id="KW-0067">ATP-binding</keyword>
<keyword evidence="10" id="KW-0812">Transmembrane</keyword>
<dbReference type="Gene3D" id="3.30.565.10">
    <property type="entry name" value="Histidine kinase-like ATPase, C-terminal domain"/>
    <property type="match status" value="1"/>
</dbReference>
<evidence type="ECO:0000256" key="3">
    <source>
        <dbReference type="ARBA" id="ARBA00012438"/>
    </source>
</evidence>
<evidence type="ECO:0000256" key="17">
    <source>
        <dbReference type="ARBA" id="ARBA00025207"/>
    </source>
</evidence>
<evidence type="ECO:0000256" key="9">
    <source>
        <dbReference type="ARBA" id="ARBA00022679"/>
    </source>
</evidence>
<dbReference type="EMBL" id="JBAKFM010000001">
    <property type="protein sequence ID" value="MEX0468489.1"/>
    <property type="molecule type" value="Genomic_DNA"/>
</dbReference>
<keyword evidence="7" id="KW-0597">Phosphoprotein</keyword>
<dbReference type="InterPro" id="IPR035965">
    <property type="entry name" value="PAS-like_dom_sf"/>
</dbReference>
<dbReference type="PRINTS" id="PR00344">
    <property type="entry name" value="BCTRLSENSOR"/>
</dbReference>
<dbReference type="NCBIfam" id="TIGR02966">
    <property type="entry name" value="phoR_proteo"/>
    <property type="match status" value="1"/>
</dbReference>
<dbReference type="Proteomes" id="UP001556709">
    <property type="component" value="Unassembled WGS sequence"/>
</dbReference>
<dbReference type="RefSeq" id="WP_367958010.1">
    <property type="nucleotide sequence ID" value="NZ_JBAKFK010000001.1"/>
</dbReference>